<dbReference type="EMBL" id="QXZZ01000028">
    <property type="protein sequence ID" value="RJY50388.1"/>
    <property type="molecule type" value="Genomic_DNA"/>
</dbReference>
<dbReference type="Proteomes" id="UP000277803">
    <property type="component" value="Unassembled WGS sequence"/>
</dbReference>
<reference evidence="1 2" key="1">
    <citation type="submission" date="2018-09" db="EMBL/GenBank/DDBJ databases">
        <title>Genome sequence of Veillonella atypica isolated from periodontal Korean patients.</title>
        <authorList>
            <person name="Lee J.-H."/>
            <person name="Moon J.-H."/>
            <person name="Shin S.-Y."/>
        </authorList>
    </citation>
    <scope>NUCLEOTIDE SEQUENCE [LARGE SCALE GENOMIC DNA]</scope>
    <source>
        <strain evidence="1 2">KHUD_V1</strain>
    </source>
</reference>
<organism evidence="1 2">
    <name type="scientific">Veillonella atypica</name>
    <dbReference type="NCBI Taxonomy" id="39777"/>
    <lineage>
        <taxon>Bacteria</taxon>
        <taxon>Bacillati</taxon>
        <taxon>Bacillota</taxon>
        <taxon>Negativicutes</taxon>
        <taxon>Veillonellales</taxon>
        <taxon>Veillonellaceae</taxon>
        <taxon>Veillonella</taxon>
    </lineage>
</organism>
<proteinExistence type="predicted"/>
<comment type="caution">
    <text evidence="1">The sequence shown here is derived from an EMBL/GenBank/DDBJ whole genome shotgun (WGS) entry which is preliminary data.</text>
</comment>
<evidence type="ECO:0000313" key="2">
    <source>
        <dbReference type="Proteomes" id="UP000277803"/>
    </source>
</evidence>
<accession>A0A3A6WBU0</accession>
<protein>
    <submittedName>
        <fullName evidence="1">Uncharacterized protein</fullName>
    </submittedName>
</protein>
<evidence type="ECO:0000313" key="1">
    <source>
        <dbReference type="EMBL" id="RJY50388.1"/>
    </source>
</evidence>
<gene>
    <name evidence="1" type="ORF">D2965_05880</name>
</gene>
<sequence length="153" mass="17643">MTPTQLATDLGAFLKQVHANYFSDDAQVKGNPLLVVPGFLKMKESSKEDQYPHLVIRINKIEDTLQGSTVQLFLIHGVYSEDVEKGWMEITNFLETTRQALLAHPVIAKRYRLVMDDKHGIDTDIPPDQAYPYWEGFMTVKYDIEQIREEMII</sequence>
<dbReference type="RefSeq" id="WP_119982606.1">
    <property type="nucleotide sequence ID" value="NZ_QXZZ01000028.1"/>
</dbReference>
<dbReference type="AlphaFoldDB" id="A0A3A6WBU0"/>
<name>A0A3A6WBU0_9FIRM</name>